<dbReference type="InterPro" id="IPR026992">
    <property type="entry name" value="DIOX_N"/>
</dbReference>
<evidence type="ECO:0000259" key="2">
    <source>
        <dbReference type="PROSITE" id="PS51471"/>
    </source>
</evidence>
<dbReference type="Gene3D" id="2.60.120.330">
    <property type="entry name" value="B-lactam Antibiotic, Isopenicillin N Synthase, Chain"/>
    <property type="match status" value="1"/>
</dbReference>
<accession>A0ABP0GZ56</accession>
<dbReference type="InterPro" id="IPR050231">
    <property type="entry name" value="Iron_ascorbate_oxido_reductase"/>
</dbReference>
<dbReference type="Pfam" id="PF14226">
    <property type="entry name" value="DIOX_N"/>
    <property type="match status" value="1"/>
</dbReference>
<name>A0ABP0GZ56_CLALP</name>
<dbReference type="EMBL" id="CAWYQH010000152">
    <property type="protein sequence ID" value="CAK8695924.1"/>
    <property type="molecule type" value="Genomic_DNA"/>
</dbReference>
<sequence length="335" mass="38391">MPGHKTISEEIPIVDYSLCGLRTSDQHLNREDLYHAGKDMVNAFSNYGFLYLINSGVNKELLQQAKIITDKFFNLEKSKKQLYSMEKSIEFGYVGLGREEVDWDHPCDVKEAFSFDGNSVFNHPEKLPEDICPGVVEFTKKFMTDCRQLSERIMDSLSIGMELKEESDLKKCHQRIHKQGNISYLRLNYYGSADKFCLSPGQIRLGEHTDFSTFTLLFQDNVGGLQLERDGIFVDAFPLQDAILIMAGDSLNFLSCGQLKAAIHRVIVPEDEVRQNLTRYSFAYLVDPDNDAVINRPLLCKGEKENEARFKCLPPPLTFGEYIRERYSKIRVPIE</sequence>
<evidence type="ECO:0000313" key="4">
    <source>
        <dbReference type="Proteomes" id="UP001642483"/>
    </source>
</evidence>
<proteinExistence type="inferred from homology"/>
<keyword evidence="4" id="KW-1185">Reference proteome</keyword>
<dbReference type="InterPro" id="IPR044861">
    <property type="entry name" value="IPNS-like_FE2OG_OXY"/>
</dbReference>
<keyword evidence="1" id="KW-0408">Iron</keyword>
<dbReference type="PANTHER" id="PTHR47990">
    <property type="entry name" value="2-OXOGLUTARATE (2OG) AND FE(II)-DEPENDENT OXYGENASE SUPERFAMILY PROTEIN-RELATED"/>
    <property type="match status" value="1"/>
</dbReference>
<keyword evidence="1" id="KW-0479">Metal-binding</keyword>
<evidence type="ECO:0000256" key="1">
    <source>
        <dbReference type="RuleBase" id="RU003682"/>
    </source>
</evidence>
<reference evidence="3 4" key="1">
    <citation type="submission" date="2024-02" db="EMBL/GenBank/DDBJ databases">
        <authorList>
            <person name="Daric V."/>
            <person name="Darras S."/>
        </authorList>
    </citation>
    <scope>NUCLEOTIDE SEQUENCE [LARGE SCALE GENOMIC DNA]</scope>
</reference>
<keyword evidence="1" id="KW-0560">Oxidoreductase</keyword>
<protein>
    <recommendedName>
        <fullName evidence="2">Fe2OG dioxygenase domain-containing protein</fullName>
    </recommendedName>
</protein>
<evidence type="ECO:0000313" key="3">
    <source>
        <dbReference type="EMBL" id="CAK8695924.1"/>
    </source>
</evidence>
<dbReference type="PRINTS" id="PR00682">
    <property type="entry name" value="IPNSYNTHASE"/>
</dbReference>
<dbReference type="InterPro" id="IPR027443">
    <property type="entry name" value="IPNS-like_sf"/>
</dbReference>
<gene>
    <name evidence="3" type="ORF">CVLEPA_LOCUS29129</name>
</gene>
<dbReference type="Pfam" id="PF03171">
    <property type="entry name" value="2OG-FeII_Oxy"/>
    <property type="match status" value="1"/>
</dbReference>
<dbReference type="SUPFAM" id="SSF51197">
    <property type="entry name" value="Clavaminate synthase-like"/>
    <property type="match status" value="1"/>
</dbReference>
<organism evidence="3 4">
    <name type="scientific">Clavelina lepadiformis</name>
    <name type="common">Light-bulb sea squirt</name>
    <name type="synonym">Ascidia lepadiformis</name>
    <dbReference type="NCBI Taxonomy" id="159417"/>
    <lineage>
        <taxon>Eukaryota</taxon>
        <taxon>Metazoa</taxon>
        <taxon>Chordata</taxon>
        <taxon>Tunicata</taxon>
        <taxon>Ascidiacea</taxon>
        <taxon>Aplousobranchia</taxon>
        <taxon>Clavelinidae</taxon>
        <taxon>Clavelina</taxon>
    </lineage>
</organism>
<feature type="domain" description="Fe2OG dioxygenase" evidence="2">
    <location>
        <begin position="181"/>
        <end position="288"/>
    </location>
</feature>
<comment type="similarity">
    <text evidence="1">Belongs to the iron/ascorbate-dependent oxidoreductase family.</text>
</comment>
<dbReference type="InterPro" id="IPR005123">
    <property type="entry name" value="Oxoglu/Fe-dep_dioxygenase_dom"/>
</dbReference>
<dbReference type="PROSITE" id="PS51471">
    <property type="entry name" value="FE2OG_OXY"/>
    <property type="match status" value="1"/>
</dbReference>
<dbReference type="Proteomes" id="UP001642483">
    <property type="component" value="Unassembled WGS sequence"/>
</dbReference>
<comment type="caution">
    <text evidence="3">The sequence shown here is derived from an EMBL/GenBank/DDBJ whole genome shotgun (WGS) entry which is preliminary data.</text>
</comment>